<keyword evidence="2" id="KW-1133">Transmembrane helix</keyword>
<dbReference type="OrthoDB" id="5376804at2759"/>
<feature type="transmembrane region" description="Helical" evidence="2">
    <location>
        <begin position="52"/>
        <end position="77"/>
    </location>
</feature>
<feature type="region of interest" description="Disordered" evidence="1">
    <location>
        <begin position="1"/>
        <end position="43"/>
    </location>
</feature>
<accession>A0A077W942</accession>
<protein>
    <submittedName>
        <fullName evidence="3">Uncharacterized protein</fullName>
    </submittedName>
</protein>
<dbReference type="Pfam" id="PF11374">
    <property type="entry name" value="DUF3176"/>
    <property type="match status" value="1"/>
</dbReference>
<sequence>MKEQEKDNVPSPPSSPPDYDEATEEHEQKHTTLIAHHDRPTQKHDTALRRELANIALIPALNAAITVVLVAVLIYVYQKADGQPVRYTLAGMQIQSLISIIMTLIKMCLAGGIGYAVSEYKWVRMQHGAQLSLMDVYDACTRGVGGMIRVITGISIDRVLLPTIILQLGLIAMGPASQQILTAYNTTICSEQHSDSWLRYTNYHTEEIANWHGEPYDMRGLLGTDVDYMYKYQFDALSYGWGTLQNLACPYSATNCTYNNVQTPYLQISCAPGNFNTTTIISDSDLSIQTLVNYYNATQQYQYVYINRLPVFFYASSMQNRTRYHAYNYTASEPITAATDQGPYVGKPEFVALIHEPGTVYNGGTDSERVMVVQCSFDTYVNTSNYHIMARASAVDRLSHEKIEIDYSKFGNTSHWINGDYSEEDRLALNFYAMQLGVLDMLTTSDSSYVFFPMDDYYDYMNKFLSDAATSITFARPASQSVRQGGLCLDYERSYHLNPAAYYTVSLMLLVPLFWWIVTLAISLRASGVARGNSQIALLVTGFTAAVRDQFKGFSHTDQNVLFSRSRQVHVVFGEIPSQDGRRGHAAFGLQDQVIAPIKRRKPASDS</sequence>
<dbReference type="AlphaFoldDB" id="A0A077W942"/>
<dbReference type="EMBL" id="LK023313">
    <property type="protein sequence ID" value="CDS03054.1"/>
    <property type="molecule type" value="Genomic_DNA"/>
</dbReference>
<feature type="transmembrane region" description="Helical" evidence="2">
    <location>
        <begin position="500"/>
        <end position="524"/>
    </location>
</feature>
<organism evidence="3">
    <name type="scientific">Lichtheimia ramosa</name>
    <dbReference type="NCBI Taxonomy" id="688394"/>
    <lineage>
        <taxon>Eukaryota</taxon>
        <taxon>Fungi</taxon>
        <taxon>Fungi incertae sedis</taxon>
        <taxon>Mucoromycota</taxon>
        <taxon>Mucoromycotina</taxon>
        <taxon>Mucoromycetes</taxon>
        <taxon>Mucorales</taxon>
        <taxon>Lichtheimiaceae</taxon>
        <taxon>Lichtheimia</taxon>
    </lineage>
</organism>
<dbReference type="PANTHER" id="PTHR35394">
    <property type="entry name" value="DUF3176 DOMAIN-CONTAINING PROTEIN"/>
    <property type="match status" value="1"/>
</dbReference>
<keyword evidence="2" id="KW-0812">Transmembrane</keyword>
<evidence type="ECO:0000313" key="3">
    <source>
        <dbReference type="EMBL" id="CDS03054.1"/>
    </source>
</evidence>
<name>A0A077W942_9FUNG</name>
<evidence type="ECO:0000256" key="1">
    <source>
        <dbReference type="SAM" id="MobiDB-lite"/>
    </source>
</evidence>
<evidence type="ECO:0000256" key="2">
    <source>
        <dbReference type="SAM" id="Phobius"/>
    </source>
</evidence>
<dbReference type="PANTHER" id="PTHR35394:SF5">
    <property type="entry name" value="DUF3176 DOMAIN-CONTAINING PROTEIN"/>
    <property type="match status" value="1"/>
</dbReference>
<feature type="compositionally biased region" description="Basic and acidic residues" evidence="1">
    <location>
        <begin position="25"/>
        <end position="43"/>
    </location>
</feature>
<gene>
    <name evidence="3" type="ORF">LRAMOSA00456</name>
</gene>
<proteinExistence type="predicted"/>
<reference evidence="3" key="1">
    <citation type="journal article" date="2014" name="Genome Announc.">
        <title>De novo whole-genome sequence and genome annotation of Lichtheimia ramosa.</title>
        <authorList>
            <person name="Linde J."/>
            <person name="Schwartze V."/>
            <person name="Binder U."/>
            <person name="Lass-Florl C."/>
            <person name="Voigt K."/>
            <person name="Horn F."/>
        </authorList>
    </citation>
    <scope>NUCLEOTIDE SEQUENCE</scope>
    <source>
        <strain evidence="3">JMRC FSU:6197</strain>
    </source>
</reference>
<dbReference type="InterPro" id="IPR021514">
    <property type="entry name" value="DUF3176"/>
</dbReference>
<feature type="transmembrane region" description="Helical" evidence="2">
    <location>
        <begin position="97"/>
        <end position="117"/>
    </location>
</feature>
<keyword evidence="2" id="KW-0472">Membrane</keyword>